<gene>
    <name evidence="1" type="ORF">J34TS1_59090</name>
</gene>
<evidence type="ECO:0000313" key="1">
    <source>
        <dbReference type="EMBL" id="GIO51144.1"/>
    </source>
</evidence>
<protein>
    <submittedName>
        <fullName evidence="1">Uncharacterized protein</fullName>
    </submittedName>
</protein>
<proteinExistence type="predicted"/>
<dbReference type="EMBL" id="BORT01000044">
    <property type="protein sequence ID" value="GIO51144.1"/>
    <property type="molecule type" value="Genomic_DNA"/>
</dbReference>
<comment type="caution">
    <text evidence="1">The sequence shown here is derived from an EMBL/GenBank/DDBJ whole genome shotgun (WGS) entry which is preliminary data.</text>
</comment>
<reference evidence="1 2" key="1">
    <citation type="submission" date="2021-03" db="EMBL/GenBank/DDBJ databases">
        <title>Antimicrobial resistance genes in bacteria isolated from Japanese honey, and their potential for conferring macrolide and lincosamide resistance in the American foulbrood pathogen Paenibacillus larvae.</title>
        <authorList>
            <person name="Okamoto M."/>
            <person name="Kumagai M."/>
            <person name="Kanamori H."/>
            <person name="Takamatsu D."/>
        </authorList>
    </citation>
    <scope>NUCLEOTIDE SEQUENCE [LARGE SCALE GENOMIC DNA]</scope>
    <source>
        <strain evidence="1 2">J34TS1</strain>
    </source>
</reference>
<dbReference type="Proteomes" id="UP000682811">
    <property type="component" value="Unassembled WGS sequence"/>
</dbReference>
<name>A0A920CV83_9BACL</name>
<evidence type="ECO:0000313" key="2">
    <source>
        <dbReference type="Proteomes" id="UP000682811"/>
    </source>
</evidence>
<accession>A0A920CV83</accession>
<organism evidence="1 2">
    <name type="scientific">Paenibacillus azoreducens</name>
    <dbReference type="NCBI Taxonomy" id="116718"/>
    <lineage>
        <taxon>Bacteria</taxon>
        <taxon>Bacillati</taxon>
        <taxon>Bacillota</taxon>
        <taxon>Bacilli</taxon>
        <taxon>Bacillales</taxon>
        <taxon>Paenibacillaceae</taxon>
        <taxon>Paenibacillus</taxon>
    </lineage>
</organism>
<dbReference type="AlphaFoldDB" id="A0A920CV83"/>
<sequence>MQIAMSRFVRDDDEMDSIKQCLDCNGLVRLYIDPGGVMYRLQQFSSSIYCSLERLELSFANLDI</sequence>
<keyword evidence="2" id="KW-1185">Reference proteome</keyword>